<evidence type="ECO:0000313" key="3">
    <source>
        <dbReference type="Proteomes" id="UP000664349"/>
    </source>
</evidence>
<evidence type="ECO:0000313" key="2">
    <source>
        <dbReference type="EMBL" id="MBO0417987.1"/>
    </source>
</evidence>
<dbReference type="Proteomes" id="UP000664349">
    <property type="component" value="Unassembled WGS sequence"/>
</dbReference>
<comment type="caution">
    <text evidence="2">The sequence shown here is derived from an EMBL/GenBank/DDBJ whole genome shotgun (WGS) entry which is preliminary data.</text>
</comment>
<accession>A0ABS3GSF2</accession>
<name>A0ABS3GSF2_9NEIS</name>
<dbReference type="Gene3D" id="3.10.129.10">
    <property type="entry name" value="Hotdog Thioesterase"/>
    <property type="match status" value="1"/>
</dbReference>
<dbReference type="Pfam" id="PF22818">
    <property type="entry name" value="ApeI-like"/>
    <property type="match status" value="1"/>
</dbReference>
<dbReference type="InterPro" id="IPR016962">
    <property type="entry name" value="Dehydrase_ECs4332_prd"/>
</dbReference>
<protein>
    <recommendedName>
        <fullName evidence="1">ApeI dehydratase-like domain-containing protein</fullName>
    </recommendedName>
</protein>
<feature type="domain" description="ApeI dehydratase-like" evidence="1">
    <location>
        <begin position="9"/>
        <end position="106"/>
    </location>
</feature>
<keyword evidence="3" id="KW-1185">Reference proteome</keyword>
<dbReference type="RefSeq" id="WP_161784605.1">
    <property type="nucleotide sequence ID" value="NZ_JAEILV010000024.1"/>
</dbReference>
<evidence type="ECO:0000259" key="1">
    <source>
        <dbReference type="Pfam" id="PF22818"/>
    </source>
</evidence>
<dbReference type="SUPFAM" id="SSF54637">
    <property type="entry name" value="Thioesterase/thiol ester dehydrase-isomerase"/>
    <property type="match status" value="1"/>
</dbReference>
<gene>
    <name evidence="2" type="ORF">J1C50_20990</name>
</gene>
<organism evidence="2 3">
    <name type="scientific">Chromobacterium haemolyticum</name>
    <dbReference type="NCBI Taxonomy" id="394935"/>
    <lineage>
        <taxon>Bacteria</taxon>
        <taxon>Pseudomonadati</taxon>
        <taxon>Pseudomonadota</taxon>
        <taxon>Betaproteobacteria</taxon>
        <taxon>Neisseriales</taxon>
        <taxon>Chromobacteriaceae</taxon>
        <taxon>Chromobacterium</taxon>
    </lineage>
</organism>
<sequence length="112" mass="11876">MPPYSVLEQTEDACRVAIPLAADAACFDGHFPGFPVLPGVVQLHWAVSIAARTLGAAGVFAGMDQIKFTGIVQPGDALELALQLDAAASRVSFVYEVEGRKMSSGRLRMQAQ</sequence>
<dbReference type="InterPro" id="IPR029069">
    <property type="entry name" value="HotDog_dom_sf"/>
</dbReference>
<proteinExistence type="predicted"/>
<dbReference type="InterPro" id="IPR054545">
    <property type="entry name" value="ApeI-like"/>
</dbReference>
<dbReference type="PIRSF" id="PIRSF030962">
    <property type="entry name" value="Dehydrase_ECs4332_prd"/>
    <property type="match status" value="1"/>
</dbReference>
<reference evidence="2 3" key="1">
    <citation type="submission" date="2021-03" db="EMBL/GenBank/DDBJ databases">
        <title>First Case of infection caused by Chromobacterium haemolyticum derived from water in China.</title>
        <authorList>
            <person name="Chen J."/>
            <person name="Liu C."/>
        </authorList>
    </citation>
    <scope>NUCLEOTIDE SEQUENCE [LARGE SCALE GENOMIC DNA]</scope>
    <source>
        <strain evidence="2 3">WJ-5</strain>
    </source>
</reference>
<dbReference type="EMBL" id="JAFLRD010000023">
    <property type="protein sequence ID" value="MBO0417987.1"/>
    <property type="molecule type" value="Genomic_DNA"/>
</dbReference>